<keyword evidence="3 5" id="KW-1133">Transmembrane helix</keyword>
<sequence length="231" mass="25218">MFGGFGNLIAAFVLFLLLHSIPPMESVKGSLIAALGKKGYYIGYSVISLAVLVWLIQEVWAAPYVEVWPYESWAARTTAHIMPLASIIFIAGFLRPNPLSIGSTHGFNKDRQGFVGIVRHPALWGFALWAGAHLFANGNLAEVLFFGGLLALSLVGMLIVDRRKKRVLGTEAWKNLSRGTSNIPLLGLFKGGNCRPTLKDGYSLFVGFMVFAVAIYLHPILFGVSPLSGFY</sequence>
<comment type="subcellular location">
    <subcellularLocation>
        <location evidence="1">Membrane</location>
        <topology evidence="1">Multi-pass membrane protein</topology>
    </subcellularLocation>
</comment>
<organism evidence="7 8">
    <name type="scientific">Kiloniella antarctica</name>
    <dbReference type="NCBI Taxonomy" id="1550907"/>
    <lineage>
        <taxon>Bacteria</taxon>
        <taxon>Pseudomonadati</taxon>
        <taxon>Pseudomonadota</taxon>
        <taxon>Alphaproteobacteria</taxon>
        <taxon>Rhodospirillales</taxon>
        <taxon>Kiloniellaceae</taxon>
        <taxon>Kiloniella</taxon>
    </lineage>
</organism>
<accession>A0ABW5BNP1</accession>
<feature type="domain" description="NnrU" evidence="6">
    <location>
        <begin position="8"/>
        <end position="226"/>
    </location>
</feature>
<keyword evidence="4 5" id="KW-0472">Membrane</keyword>
<name>A0ABW5BNP1_9PROT</name>
<evidence type="ECO:0000256" key="5">
    <source>
        <dbReference type="SAM" id="Phobius"/>
    </source>
</evidence>
<protein>
    <submittedName>
        <fullName evidence="7">NnrU family protein</fullName>
    </submittedName>
</protein>
<evidence type="ECO:0000313" key="8">
    <source>
        <dbReference type="Proteomes" id="UP001597294"/>
    </source>
</evidence>
<feature type="transmembrane region" description="Helical" evidence="5">
    <location>
        <begin position="202"/>
        <end position="222"/>
    </location>
</feature>
<evidence type="ECO:0000256" key="2">
    <source>
        <dbReference type="ARBA" id="ARBA00022692"/>
    </source>
</evidence>
<gene>
    <name evidence="7" type="ORF">ACFSKO_19335</name>
</gene>
<proteinExistence type="predicted"/>
<comment type="caution">
    <text evidence="7">The sequence shown here is derived from an EMBL/GenBank/DDBJ whole genome shotgun (WGS) entry which is preliminary data.</text>
</comment>
<dbReference type="InterPro" id="IPR009915">
    <property type="entry name" value="NnrU_dom"/>
</dbReference>
<dbReference type="Pfam" id="PF07298">
    <property type="entry name" value="NnrU"/>
    <property type="match status" value="1"/>
</dbReference>
<dbReference type="Proteomes" id="UP001597294">
    <property type="component" value="Unassembled WGS sequence"/>
</dbReference>
<feature type="transmembrane region" description="Helical" evidence="5">
    <location>
        <begin position="73"/>
        <end position="94"/>
    </location>
</feature>
<evidence type="ECO:0000256" key="1">
    <source>
        <dbReference type="ARBA" id="ARBA00004141"/>
    </source>
</evidence>
<evidence type="ECO:0000259" key="6">
    <source>
        <dbReference type="Pfam" id="PF07298"/>
    </source>
</evidence>
<evidence type="ECO:0000256" key="3">
    <source>
        <dbReference type="ARBA" id="ARBA00022989"/>
    </source>
</evidence>
<keyword evidence="2 5" id="KW-0812">Transmembrane</keyword>
<reference evidence="8" key="1">
    <citation type="journal article" date="2019" name="Int. J. Syst. Evol. Microbiol.">
        <title>The Global Catalogue of Microorganisms (GCM) 10K type strain sequencing project: providing services to taxonomists for standard genome sequencing and annotation.</title>
        <authorList>
            <consortium name="The Broad Institute Genomics Platform"/>
            <consortium name="The Broad Institute Genome Sequencing Center for Infectious Disease"/>
            <person name="Wu L."/>
            <person name="Ma J."/>
        </authorList>
    </citation>
    <scope>NUCLEOTIDE SEQUENCE [LARGE SCALE GENOMIC DNA]</scope>
    <source>
        <strain evidence="8">CGMCC 4.7192</strain>
    </source>
</reference>
<feature type="transmembrane region" description="Helical" evidence="5">
    <location>
        <begin position="143"/>
        <end position="160"/>
    </location>
</feature>
<dbReference type="EMBL" id="JBHUII010000013">
    <property type="protein sequence ID" value="MFD2207773.1"/>
    <property type="molecule type" value="Genomic_DNA"/>
</dbReference>
<dbReference type="RefSeq" id="WP_380254751.1">
    <property type="nucleotide sequence ID" value="NZ_JBHUII010000013.1"/>
</dbReference>
<feature type="transmembrane region" description="Helical" evidence="5">
    <location>
        <begin position="42"/>
        <end position="61"/>
    </location>
</feature>
<evidence type="ECO:0000256" key="4">
    <source>
        <dbReference type="ARBA" id="ARBA00023136"/>
    </source>
</evidence>
<keyword evidence="8" id="KW-1185">Reference proteome</keyword>
<evidence type="ECO:0000313" key="7">
    <source>
        <dbReference type="EMBL" id="MFD2207773.1"/>
    </source>
</evidence>